<evidence type="ECO:0000313" key="6">
    <source>
        <dbReference type="EMBL" id="PIU24461.1"/>
    </source>
</evidence>
<comment type="caution">
    <text evidence="6">The sequence shown here is derived from an EMBL/GenBank/DDBJ whole genome shotgun (WGS) entry which is preliminary data.</text>
</comment>
<accession>A0A2M6YCP6</accession>
<dbReference type="GO" id="GO:0006260">
    <property type="term" value="P:DNA replication"/>
    <property type="evidence" value="ECO:0007669"/>
    <property type="project" value="UniProtKB-KW"/>
</dbReference>
<dbReference type="AlphaFoldDB" id="A0A2M6YCP6"/>
<reference evidence="7" key="1">
    <citation type="submission" date="2017-09" db="EMBL/GenBank/DDBJ databases">
        <title>Depth-based differentiation of microbial function through sediment-hosted aquifers and enrichment of novel symbionts in the deep terrestrial subsurface.</title>
        <authorList>
            <person name="Probst A.J."/>
            <person name="Ladd B."/>
            <person name="Jarett J.K."/>
            <person name="Geller-Mcgrath D.E."/>
            <person name="Sieber C.M.K."/>
            <person name="Emerson J.B."/>
            <person name="Anantharaman K."/>
            <person name="Thomas B.C."/>
            <person name="Malmstrom R."/>
            <person name="Stieglmeier M."/>
            <person name="Klingl A."/>
            <person name="Woyke T."/>
            <person name="Ryan C.M."/>
            <person name="Banfield J.F."/>
        </authorList>
    </citation>
    <scope>NUCLEOTIDE SEQUENCE [LARGE SCALE GENOMIC DNA]</scope>
</reference>
<feature type="non-terminal residue" evidence="6">
    <location>
        <position position="809"/>
    </location>
</feature>
<feature type="domain" description="Polymerase/histidinol phosphatase N-terminal" evidence="5">
    <location>
        <begin position="12"/>
        <end position="79"/>
    </location>
</feature>
<dbReference type="GO" id="GO:0008408">
    <property type="term" value="F:3'-5' exonuclease activity"/>
    <property type="evidence" value="ECO:0007669"/>
    <property type="project" value="InterPro"/>
</dbReference>
<keyword evidence="2" id="KW-0548">Nucleotidyltransferase</keyword>
<dbReference type="PANTHER" id="PTHR32294">
    <property type="entry name" value="DNA POLYMERASE III SUBUNIT ALPHA"/>
    <property type="match status" value="1"/>
</dbReference>
<gene>
    <name evidence="6" type="ORF">COT12_00890</name>
</gene>
<dbReference type="SUPFAM" id="SSF89550">
    <property type="entry name" value="PHP domain-like"/>
    <property type="match status" value="1"/>
</dbReference>
<evidence type="ECO:0000259" key="5">
    <source>
        <dbReference type="SMART" id="SM00481"/>
    </source>
</evidence>
<dbReference type="InterPro" id="IPR016195">
    <property type="entry name" value="Pol/histidinol_Pase-like"/>
</dbReference>
<evidence type="ECO:0000313" key="7">
    <source>
        <dbReference type="Proteomes" id="UP000229896"/>
    </source>
</evidence>
<dbReference type="InterPro" id="IPR004013">
    <property type="entry name" value="PHP_dom"/>
</dbReference>
<organism evidence="6 7">
    <name type="scientific">Candidatus Berkelbacteria bacterium CG08_land_8_20_14_0_20_39_8</name>
    <dbReference type="NCBI Taxonomy" id="1974511"/>
    <lineage>
        <taxon>Bacteria</taxon>
        <taxon>Candidatus Berkelbacteria</taxon>
    </lineage>
</organism>
<dbReference type="EMBL" id="PEXI01000031">
    <property type="protein sequence ID" value="PIU24461.1"/>
    <property type="molecule type" value="Genomic_DNA"/>
</dbReference>
<dbReference type="Gene3D" id="1.10.10.1600">
    <property type="entry name" value="Bacterial DNA polymerase III alpha subunit, thumb domain"/>
    <property type="match status" value="1"/>
</dbReference>
<keyword evidence="1" id="KW-0808">Transferase</keyword>
<protein>
    <submittedName>
        <fullName evidence="6">DNA polymerase III subunit alpha</fullName>
    </submittedName>
</protein>
<evidence type="ECO:0000256" key="2">
    <source>
        <dbReference type="ARBA" id="ARBA00022695"/>
    </source>
</evidence>
<dbReference type="Proteomes" id="UP000229896">
    <property type="component" value="Unassembled WGS sequence"/>
</dbReference>
<dbReference type="InterPro" id="IPR004805">
    <property type="entry name" value="DnaE2/DnaE/PolC"/>
</dbReference>
<dbReference type="NCBIfam" id="TIGR00594">
    <property type="entry name" value="polc"/>
    <property type="match status" value="1"/>
</dbReference>
<keyword evidence="3" id="KW-0235">DNA replication</keyword>
<dbReference type="Pfam" id="PF02811">
    <property type="entry name" value="PHP"/>
    <property type="match status" value="1"/>
</dbReference>
<dbReference type="SMART" id="SM00481">
    <property type="entry name" value="POLIIIAc"/>
    <property type="match status" value="1"/>
</dbReference>
<sequence length="809" mass="91539">MSENKTQSTKFVHLHVHSHYSMLDGMGKIPDLIAKVKSDGQTALALTDHGVMHGIVEFYKECKRQNIKPLLGIEAYIAPRSMKDKQPRIDSSAYHLILLAKNETGYRNLMELTSLAHLEGYYYKPRIDKKTLKKYAEGIIACSACVQGEIPRKSLENLTEGRKALKEYLEIFPKEDFYLEVQHHPKTVPEQKQANENIFKLAEEFGLKVVATNDPHYVNSDDNIAHDALICLQTGKLVTDSNRMTMSGDNYSLLTRQQMAANFPDHPEVLTNTLEVAEKCNVDIELGKFRFPEFPLPAGETNESYLRKLIDERLPNIVSDVTKEIQDRIDYEFKVIKDKGYLGYFLIVQDFFRFAKEQGIPTNTRGSAAGCFISYALGITGKQLNPFDYNLPFERFLNPLRPSAPDIDADIADAGREEIIKYVSKKYGQDRVAQIITFGTMAARMAVRDVGRVLGMSYSEVDLIAKLIPPLKTTLDKALGEVAELKNLYDSDPRIKQCIDIARRLEGVVRHASVHAAGVVIAPEKITRFTPVMMDAKGDRLITQYEMHAVGEDGIGLIKIDFLGLANLSIIQNVIKIVEKTREVKIDLDEIPLNNKKTFQLLARGETIGVFQLESEGMRKNIKELRPTTILDIMAMVALYRPGPMAFIPEYVKRKHNPARIKYADSRMEKILKQSLGLIVYQDDVLMIAIELAGYNWEEVDKFRKAIGKKITKDMTAQKDKFFRQIIERGMAESTASELWNQIETFAGYGFNKAHAASYALVAYQTAYLKSNFPPEYMSALMTSNKDDLDKLAIEIEECKRMGIAVLPP</sequence>
<dbReference type="Pfam" id="PF07733">
    <property type="entry name" value="DNA_pol3_alpha"/>
    <property type="match status" value="1"/>
</dbReference>
<proteinExistence type="predicted"/>
<dbReference type="InterPro" id="IPR040982">
    <property type="entry name" value="DNA_pol3_finger"/>
</dbReference>
<dbReference type="InterPro" id="IPR003141">
    <property type="entry name" value="Pol/His_phosphatase_N"/>
</dbReference>
<dbReference type="GO" id="GO:0003887">
    <property type="term" value="F:DNA-directed DNA polymerase activity"/>
    <property type="evidence" value="ECO:0007669"/>
    <property type="project" value="UniProtKB-KW"/>
</dbReference>
<dbReference type="CDD" id="cd12113">
    <property type="entry name" value="PHP_PolIIIA_DnaE3"/>
    <property type="match status" value="1"/>
</dbReference>
<evidence type="ECO:0000256" key="1">
    <source>
        <dbReference type="ARBA" id="ARBA00022679"/>
    </source>
</evidence>
<dbReference type="PANTHER" id="PTHR32294:SF0">
    <property type="entry name" value="DNA POLYMERASE III SUBUNIT ALPHA"/>
    <property type="match status" value="1"/>
</dbReference>
<evidence type="ECO:0000256" key="3">
    <source>
        <dbReference type="ARBA" id="ARBA00022705"/>
    </source>
</evidence>
<dbReference type="InterPro" id="IPR011708">
    <property type="entry name" value="DNA_pol3_alpha_NTPase_dom"/>
</dbReference>
<dbReference type="InterPro" id="IPR041931">
    <property type="entry name" value="DNA_pol3_alpha_thumb_dom"/>
</dbReference>
<evidence type="ECO:0000256" key="4">
    <source>
        <dbReference type="ARBA" id="ARBA00022932"/>
    </source>
</evidence>
<dbReference type="Pfam" id="PF17657">
    <property type="entry name" value="DNA_pol3_finger"/>
    <property type="match status" value="1"/>
</dbReference>
<keyword evidence="4" id="KW-0239">DNA-directed DNA polymerase</keyword>
<name>A0A2M6YCP6_9BACT</name>
<dbReference type="NCBIfam" id="NF004226">
    <property type="entry name" value="PRK05673.1"/>
    <property type="match status" value="1"/>
</dbReference>
<dbReference type="Gene3D" id="3.20.20.140">
    <property type="entry name" value="Metal-dependent hydrolases"/>
    <property type="match status" value="1"/>
</dbReference>